<proteinExistence type="predicted"/>
<reference evidence="5" key="1">
    <citation type="submission" date="2020-09" db="EMBL/GenBank/DDBJ databases">
        <title>Comparative genome analyses of four rice-infecting Rhizoctonia solani isolates reveal extensive enrichment of homogalacturonan modification genes.</title>
        <authorList>
            <person name="Lee D.-Y."/>
            <person name="Jeon J."/>
            <person name="Kim K.-T."/>
            <person name="Cheong K."/>
            <person name="Song H."/>
            <person name="Choi G."/>
            <person name="Ko J."/>
            <person name="Opiyo S.O."/>
            <person name="Zuo S."/>
            <person name="Madhav S."/>
            <person name="Lee Y.-H."/>
            <person name="Wang G.-L."/>
        </authorList>
    </citation>
    <scope>NUCLEOTIDE SEQUENCE</scope>
    <source>
        <strain evidence="5">AG1-IA B2</strain>
    </source>
</reference>
<dbReference type="Proteomes" id="UP000614334">
    <property type="component" value="Unassembled WGS sequence"/>
</dbReference>
<dbReference type="InterPro" id="IPR009057">
    <property type="entry name" value="Homeodomain-like_sf"/>
</dbReference>
<feature type="region of interest" description="Disordered" evidence="3">
    <location>
        <begin position="539"/>
        <end position="573"/>
    </location>
</feature>
<feature type="region of interest" description="Disordered" evidence="3">
    <location>
        <begin position="323"/>
        <end position="342"/>
    </location>
</feature>
<dbReference type="GO" id="GO:0003677">
    <property type="term" value="F:DNA binding"/>
    <property type="evidence" value="ECO:0007669"/>
    <property type="project" value="UniProtKB-UniRule"/>
</dbReference>
<dbReference type="EMBL" id="JACYCF010000007">
    <property type="protein sequence ID" value="KAF8756009.1"/>
    <property type="molecule type" value="Genomic_DNA"/>
</dbReference>
<dbReference type="Gene3D" id="1.10.10.60">
    <property type="entry name" value="Homeodomain-like"/>
    <property type="match status" value="1"/>
</dbReference>
<keyword evidence="1 2" id="KW-0371">Homeobox</keyword>
<name>A0A8H7IG55_9AGAM</name>
<feature type="compositionally biased region" description="Acidic residues" evidence="3">
    <location>
        <begin position="152"/>
        <end position="171"/>
    </location>
</feature>
<dbReference type="InterPro" id="IPR001356">
    <property type="entry name" value="HD"/>
</dbReference>
<dbReference type="Pfam" id="PF00046">
    <property type="entry name" value="Homeodomain"/>
    <property type="match status" value="1"/>
</dbReference>
<evidence type="ECO:0000313" key="6">
    <source>
        <dbReference type="Proteomes" id="UP000614334"/>
    </source>
</evidence>
<feature type="region of interest" description="Disordered" evidence="3">
    <location>
        <begin position="370"/>
        <end position="415"/>
    </location>
</feature>
<feature type="compositionally biased region" description="Polar residues" evidence="3">
    <location>
        <begin position="481"/>
        <end position="504"/>
    </location>
</feature>
<feature type="region of interest" description="Disordered" evidence="3">
    <location>
        <begin position="481"/>
        <end position="507"/>
    </location>
</feature>
<dbReference type="GO" id="GO:0005634">
    <property type="term" value="C:nucleus"/>
    <property type="evidence" value="ECO:0007669"/>
    <property type="project" value="UniProtKB-SubCell"/>
</dbReference>
<dbReference type="SMART" id="SM00389">
    <property type="entry name" value="HOX"/>
    <property type="match status" value="1"/>
</dbReference>
<feature type="compositionally biased region" description="Polar residues" evidence="3">
    <location>
        <begin position="380"/>
        <end position="402"/>
    </location>
</feature>
<comment type="caution">
    <text evidence="5">The sequence shown here is derived from an EMBL/GenBank/DDBJ whole genome shotgun (WGS) entry which is preliminary data.</text>
</comment>
<evidence type="ECO:0000256" key="1">
    <source>
        <dbReference type="PROSITE-ProRule" id="PRU00108"/>
    </source>
</evidence>
<dbReference type="CDD" id="cd00086">
    <property type="entry name" value="homeodomain"/>
    <property type="match status" value="1"/>
</dbReference>
<feature type="compositionally biased region" description="Low complexity" evidence="3">
    <location>
        <begin position="370"/>
        <end position="379"/>
    </location>
</feature>
<keyword evidence="1 2" id="KW-0539">Nucleus</keyword>
<accession>A0A8H7IG55</accession>
<evidence type="ECO:0000256" key="2">
    <source>
        <dbReference type="RuleBase" id="RU000682"/>
    </source>
</evidence>
<evidence type="ECO:0000256" key="3">
    <source>
        <dbReference type="SAM" id="MobiDB-lite"/>
    </source>
</evidence>
<feature type="compositionally biased region" description="Low complexity" evidence="3">
    <location>
        <begin position="539"/>
        <end position="552"/>
    </location>
</feature>
<gene>
    <name evidence="5" type="ORF">RHS01_04806</name>
</gene>
<feature type="domain" description="Homeobox" evidence="4">
    <location>
        <begin position="202"/>
        <end position="245"/>
    </location>
</feature>
<protein>
    <recommendedName>
        <fullName evidence="4">Homeobox domain-containing protein</fullName>
    </recommendedName>
</protein>
<feature type="region of interest" description="Disordered" evidence="3">
    <location>
        <begin position="137"/>
        <end position="171"/>
    </location>
</feature>
<evidence type="ECO:0000313" key="5">
    <source>
        <dbReference type="EMBL" id="KAF8756009.1"/>
    </source>
</evidence>
<keyword evidence="1 2" id="KW-0238">DNA-binding</keyword>
<dbReference type="SUPFAM" id="SSF46689">
    <property type="entry name" value="Homeodomain-like"/>
    <property type="match status" value="1"/>
</dbReference>
<comment type="subcellular location">
    <subcellularLocation>
        <location evidence="1 2">Nucleus</location>
    </subcellularLocation>
</comment>
<dbReference type="PROSITE" id="PS50071">
    <property type="entry name" value="HOMEOBOX_2"/>
    <property type="match status" value="1"/>
</dbReference>
<feature type="DNA-binding region" description="Homeobox" evidence="1">
    <location>
        <begin position="204"/>
        <end position="246"/>
    </location>
</feature>
<dbReference type="AlphaFoldDB" id="A0A8H7IG55"/>
<feature type="region of interest" description="Disordered" evidence="3">
    <location>
        <begin position="244"/>
        <end position="279"/>
    </location>
</feature>
<sequence>MSNTRDTPLASIQATLEHHIARTQGYLPNRLPATTPRFDAAALRFATKSPIVDYAKHISSLGFPAPLASDVTSAVIQESHQYQTFVEQVRLRLLTELSTTSVTPDASVIPSLVEAACSSFQRLLVDSGLEAIQKVASEASVDGNESDVHSDSEDDSSSSDGSDDDHQDGDEDIFDQVEEDDNTPMKPGEDVPPLETKYLPIFEALHERGKVLTKPEKTYLVNMTGMTYRQITIWFQNRRRGELKESTNMHTSSKASSSHSDDSSEFSEQEIEKNLRPYPSNTTFDIRSWRLQSALATKDDSQGSAPPFSPIKYNFPSIADCSDTQSDTDFSDDSSDDTLRKSTQSSTVFWSNTFVTSKEVIHSRPIRSIVASRRSSPSSHPQAQYQYSSSLNDQSSTTQYRSHQPGDTAYHPSQCVSSNENGLIISLDATYQLQTGTLRSPPVSISVVSASATTSNPSPPSLHPLQLLLDPHNDNDARPVPTSSSFGTVGSYDNSITTPTSSRPSVVLPPSMIPLEIEERLTAMAGRMGVGAASTFGSGAAPGISSSAPRARGTPGNDMLLNRSNSSPFRPTSLPRAVISLGVQPAIDQVTRNSARPSPSS</sequence>
<organism evidence="5 6">
    <name type="scientific">Rhizoctonia solani</name>
    <dbReference type="NCBI Taxonomy" id="456999"/>
    <lineage>
        <taxon>Eukaryota</taxon>
        <taxon>Fungi</taxon>
        <taxon>Dikarya</taxon>
        <taxon>Basidiomycota</taxon>
        <taxon>Agaricomycotina</taxon>
        <taxon>Agaricomycetes</taxon>
        <taxon>Cantharellales</taxon>
        <taxon>Ceratobasidiaceae</taxon>
        <taxon>Rhizoctonia</taxon>
    </lineage>
</organism>
<evidence type="ECO:0000259" key="4">
    <source>
        <dbReference type="PROSITE" id="PS50071"/>
    </source>
</evidence>